<protein>
    <submittedName>
        <fullName evidence="1">Uncharacterized protein</fullName>
    </submittedName>
</protein>
<accession>A0A0E9PME4</accession>
<reference evidence="1" key="1">
    <citation type="submission" date="2014-11" db="EMBL/GenBank/DDBJ databases">
        <authorList>
            <person name="Amaro Gonzalez C."/>
        </authorList>
    </citation>
    <scope>NUCLEOTIDE SEQUENCE</scope>
</reference>
<dbReference type="AlphaFoldDB" id="A0A0E9PME4"/>
<organism evidence="1">
    <name type="scientific">Anguilla anguilla</name>
    <name type="common">European freshwater eel</name>
    <name type="synonym">Muraena anguilla</name>
    <dbReference type="NCBI Taxonomy" id="7936"/>
    <lineage>
        <taxon>Eukaryota</taxon>
        <taxon>Metazoa</taxon>
        <taxon>Chordata</taxon>
        <taxon>Craniata</taxon>
        <taxon>Vertebrata</taxon>
        <taxon>Euteleostomi</taxon>
        <taxon>Actinopterygii</taxon>
        <taxon>Neopterygii</taxon>
        <taxon>Teleostei</taxon>
        <taxon>Anguilliformes</taxon>
        <taxon>Anguillidae</taxon>
        <taxon>Anguilla</taxon>
    </lineage>
</organism>
<sequence>MSDILVHKVQSNLSRAFIAPPQANEAVKSRCQIILQTRRLFQS</sequence>
<proteinExistence type="predicted"/>
<evidence type="ECO:0000313" key="1">
    <source>
        <dbReference type="EMBL" id="JAH05786.1"/>
    </source>
</evidence>
<dbReference type="EMBL" id="GBXM01102791">
    <property type="protein sequence ID" value="JAH05786.1"/>
    <property type="molecule type" value="Transcribed_RNA"/>
</dbReference>
<name>A0A0E9PME4_ANGAN</name>
<reference evidence="1" key="2">
    <citation type="journal article" date="2015" name="Fish Shellfish Immunol.">
        <title>Early steps in the European eel (Anguilla anguilla)-Vibrio vulnificus interaction in the gills: Role of the RtxA13 toxin.</title>
        <authorList>
            <person name="Callol A."/>
            <person name="Pajuelo D."/>
            <person name="Ebbesson L."/>
            <person name="Teles M."/>
            <person name="MacKenzie S."/>
            <person name="Amaro C."/>
        </authorList>
    </citation>
    <scope>NUCLEOTIDE SEQUENCE</scope>
</reference>